<proteinExistence type="inferred from homology"/>
<accession>A0A6G0YQ62</accession>
<feature type="compositionally biased region" description="Acidic residues" evidence="9">
    <location>
        <begin position="340"/>
        <end position="352"/>
    </location>
</feature>
<evidence type="ECO:0000256" key="9">
    <source>
        <dbReference type="SAM" id="MobiDB-lite"/>
    </source>
</evidence>
<evidence type="ECO:0000256" key="3">
    <source>
        <dbReference type="ARBA" id="ARBA00022490"/>
    </source>
</evidence>
<evidence type="ECO:0000256" key="4">
    <source>
        <dbReference type="ARBA" id="ARBA00022553"/>
    </source>
</evidence>
<feature type="region of interest" description="Disordered" evidence="9">
    <location>
        <begin position="332"/>
        <end position="352"/>
    </location>
</feature>
<dbReference type="EMBL" id="VUJU01002869">
    <property type="protein sequence ID" value="KAF0759841.1"/>
    <property type="molecule type" value="Genomic_DNA"/>
</dbReference>
<evidence type="ECO:0000256" key="5">
    <source>
        <dbReference type="ARBA" id="ARBA00022846"/>
    </source>
</evidence>
<evidence type="ECO:0000256" key="2">
    <source>
        <dbReference type="ARBA" id="ARBA00006737"/>
    </source>
</evidence>
<dbReference type="Pfam" id="PF06098">
    <property type="entry name" value="Radial_spoke_3"/>
    <property type="match status" value="1"/>
</dbReference>
<dbReference type="GO" id="GO:0005929">
    <property type="term" value="C:cilium"/>
    <property type="evidence" value="ECO:0007669"/>
    <property type="project" value="TreeGrafter"/>
</dbReference>
<evidence type="ECO:0000256" key="8">
    <source>
        <dbReference type="ARBA" id="ARBA00023273"/>
    </source>
</evidence>
<name>A0A6G0YQ62_APHCR</name>
<gene>
    <name evidence="10" type="ORF">FWK35_00036829</name>
</gene>
<keyword evidence="8" id="KW-0966">Cell projection</keyword>
<dbReference type="InterPro" id="IPR009290">
    <property type="entry name" value="Radial_spoke_3"/>
</dbReference>
<sequence length="352" mass="39201">MTAAMILVNWKPMDVGCLAEGPRKPLPQRPPGCCLNSRAAYAHRPSRPRPPTPTPITSPVMKRKFREARLRLMRKIKLAAGDTGRIHVSVQCARGPSEPETQSRGVQAAAQTDLSPGYFSKPLEAVVKCKTGLDADTQVTYGDLLDFETEVAPLAKALADVVLEQAVGAVTYEDDAAALRREQAVYVAKRRAERIELDRLNRLEAVRRRCGLRALALAERAAPGPTFRAIHARALADHYMAGLRAEALGQLQASGYLTADDQLAGWMQDRFRGYSVRRDRNDVRLDEIVHDVIANRPQTYRRLEKRHPRFKDAPPEIVPDVTFSDAILSDENAFERPADDNGDDDDVDDNFR</sequence>
<dbReference type="PANTHER" id="PTHR21648:SF0">
    <property type="entry name" value="RADIAL SPOKE HEAD PROTEIN 3 HOMOLOG"/>
    <property type="match status" value="1"/>
</dbReference>
<dbReference type="AlphaFoldDB" id="A0A6G0YQ62"/>
<keyword evidence="4" id="KW-0597">Phosphoprotein</keyword>
<keyword evidence="6" id="KW-0969">Cilium</keyword>
<comment type="subcellular location">
    <subcellularLocation>
        <location evidence="1">Cytoplasm</location>
        <location evidence="1">Cytoskeleton</location>
        <location evidence="1">Flagellum axoneme</location>
    </subcellularLocation>
</comment>
<dbReference type="PANTHER" id="PTHR21648">
    <property type="entry name" value="FLAGELLAR RADIAL SPOKE PROTEIN 3"/>
    <property type="match status" value="1"/>
</dbReference>
<keyword evidence="3" id="KW-0963">Cytoplasm</keyword>
<comment type="similarity">
    <text evidence="2">Belongs to the flagellar radial spoke RSP3 family.</text>
</comment>
<keyword evidence="7" id="KW-0206">Cytoskeleton</keyword>
<evidence type="ECO:0000313" key="10">
    <source>
        <dbReference type="EMBL" id="KAF0759841.1"/>
    </source>
</evidence>
<organism evidence="10 11">
    <name type="scientific">Aphis craccivora</name>
    <name type="common">Cowpea aphid</name>
    <dbReference type="NCBI Taxonomy" id="307492"/>
    <lineage>
        <taxon>Eukaryota</taxon>
        <taxon>Metazoa</taxon>
        <taxon>Ecdysozoa</taxon>
        <taxon>Arthropoda</taxon>
        <taxon>Hexapoda</taxon>
        <taxon>Insecta</taxon>
        <taxon>Pterygota</taxon>
        <taxon>Neoptera</taxon>
        <taxon>Paraneoptera</taxon>
        <taxon>Hemiptera</taxon>
        <taxon>Sternorrhyncha</taxon>
        <taxon>Aphidomorpha</taxon>
        <taxon>Aphidoidea</taxon>
        <taxon>Aphididae</taxon>
        <taxon>Aphidini</taxon>
        <taxon>Aphis</taxon>
        <taxon>Aphis</taxon>
    </lineage>
</organism>
<evidence type="ECO:0000256" key="1">
    <source>
        <dbReference type="ARBA" id="ARBA00004611"/>
    </source>
</evidence>
<dbReference type="Proteomes" id="UP000478052">
    <property type="component" value="Unassembled WGS sequence"/>
</dbReference>
<protein>
    <submittedName>
        <fullName evidence="10">Radial spoke head protein 3 B isoform X2</fullName>
    </submittedName>
</protein>
<keyword evidence="5" id="KW-0282">Flagellum</keyword>
<evidence type="ECO:0000313" key="11">
    <source>
        <dbReference type="Proteomes" id="UP000478052"/>
    </source>
</evidence>
<evidence type="ECO:0000256" key="6">
    <source>
        <dbReference type="ARBA" id="ARBA00023069"/>
    </source>
</evidence>
<keyword evidence="11" id="KW-1185">Reference proteome</keyword>
<comment type="caution">
    <text evidence="10">The sequence shown here is derived from an EMBL/GenBank/DDBJ whole genome shotgun (WGS) entry which is preliminary data.</text>
</comment>
<dbReference type="OrthoDB" id="313308at2759"/>
<reference evidence="10 11" key="1">
    <citation type="submission" date="2019-08" db="EMBL/GenBank/DDBJ databases">
        <title>Whole genome of Aphis craccivora.</title>
        <authorList>
            <person name="Voronova N.V."/>
            <person name="Shulinski R.S."/>
            <person name="Bandarenka Y.V."/>
            <person name="Zhorov D.G."/>
            <person name="Warner D."/>
        </authorList>
    </citation>
    <scope>NUCLEOTIDE SEQUENCE [LARGE SCALE GENOMIC DNA]</scope>
    <source>
        <strain evidence="10">180601</strain>
        <tissue evidence="10">Whole Body</tissue>
    </source>
</reference>
<evidence type="ECO:0000256" key="7">
    <source>
        <dbReference type="ARBA" id="ARBA00023212"/>
    </source>
</evidence>